<dbReference type="EMBL" id="PDHH01000005">
    <property type="protein sequence ID" value="PSM51818.1"/>
    <property type="molecule type" value="Genomic_DNA"/>
</dbReference>
<dbReference type="InterPro" id="IPR036390">
    <property type="entry name" value="WH_DNA-bd_sf"/>
</dbReference>
<dbReference type="RefSeq" id="WP_106871972.1">
    <property type="nucleotide sequence ID" value="NZ_CP053841.1"/>
</dbReference>
<sequence>MIENIPFFKTLCKKDLDRLGEISFYKSYKKDEILFFEGQSSKWLYLLTKGNIKIYKTSPKGKEIFLREIRPISFVAELANFENIPYPASSIMLTDGEILKIDYSKFRDEFLLKPEICFEMLKSISKKLISMNDVFTKELILDSEGKIAKFICENFEAFTTLKYNQISKILNLSPETFSRIITKFKKDNLLIVNSNQQIVSFNKDSLSKFYIT</sequence>
<dbReference type="InterPro" id="IPR018490">
    <property type="entry name" value="cNMP-bd_dom_sf"/>
</dbReference>
<dbReference type="CDD" id="cd00038">
    <property type="entry name" value="CAP_ED"/>
    <property type="match status" value="1"/>
</dbReference>
<dbReference type="PROSITE" id="PS50042">
    <property type="entry name" value="CNMP_BINDING_3"/>
    <property type="match status" value="1"/>
</dbReference>
<dbReference type="PANTHER" id="PTHR24567">
    <property type="entry name" value="CRP FAMILY TRANSCRIPTIONAL REGULATORY PROTEIN"/>
    <property type="match status" value="1"/>
</dbReference>
<dbReference type="Pfam" id="PF00027">
    <property type="entry name" value="cNMP_binding"/>
    <property type="match status" value="1"/>
</dbReference>
<feature type="domain" description="Cyclic nucleotide-binding" evidence="1">
    <location>
        <begin position="7"/>
        <end position="107"/>
    </location>
</feature>
<organism evidence="2 3">
    <name type="scientific">Campylobacter blaseri</name>
    <dbReference type="NCBI Taxonomy" id="2042961"/>
    <lineage>
        <taxon>Bacteria</taxon>
        <taxon>Pseudomonadati</taxon>
        <taxon>Campylobacterota</taxon>
        <taxon>Epsilonproteobacteria</taxon>
        <taxon>Campylobacterales</taxon>
        <taxon>Campylobacteraceae</taxon>
        <taxon>Campylobacter</taxon>
    </lineage>
</organism>
<dbReference type="InterPro" id="IPR014710">
    <property type="entry name" value="RmlC-like_jellyroll"/>
</dbReference>
<gene>
    <name evidence="2" type="ORF">CQ405_06735</name>
</gene>
<comment type="caution">
    <text evidence="2">The sequence shown here is derived from an EMBL/GenBank/DDBJ whole genome shotgun (WGS) entry which is preliminary data.</text>
</comment>
<evidence type="ECO:0000259" key="1">
    <source>
        <dbReference type="PROSITE" id="PS50042"/>
    </source>
</evidence>
<dbReference type="InterPro" id="IPR050397">
    <property type="entry name" value="Env_Response_Regulators"/>
</dbReference>
<name>A0A2P8R003_9BACT</name>
<dbReference type="SUPFAM" id="SSF51206">
    <property type="entry name" value="cAMP-binding domain-like"/>
    <property type="match status" value="1"/>
</dbReference>
<dbReference type="GO" id="GO:0005829">
    <property type="term" value="C:cytosol"/>
    <property type="evidence" value="ECO:0007669"/>
    <property type="project" value="TreeGrafter"/>
</dbReference>
<evidence type="ECO:0000313" key="3">
    <source>
        <dbReference type="Proteomes" id="UP000240535"/>
    </source>
</evidence>
<evidence type="ECO:0000313" key="2">
    <source>
        <dbReference type="EMBL" id="PSM51818.1"/>
    </source>
</evidence>
<dbReference type="InterPro" id="IPR000595">
    <property type="entry name" value="cNMP-bd_dom"/>
</dbReference>
<dbReference type="Proteomes" id="UP000240535">
    <property type="component" value="Unassembled WGS sequence"/>
</dbReference>
<proteinExistence type="predicted"/>
<dbReference type="GO" id="GO:0003700">
    <property type="term" value="F:DNA-binding transcription factor activity"/>
    <property type="evidence" value="ECO:0007669"/>
    <property type="project" value="TreeGrafter"/>
</dbReference>
<dbReference type="AlphaFoldDB" id="A0A2P8R003"/>
<dbReference type="InterPro" id="IPR036388">
    <property type="entry name" value="WH-like_DNA-bd_sf"/>
</dbReference>
<dbReference type="Gene3D" id="1.10.10.10">
    <property type="entry name" value="Winged helix-like DNA-binding domain superfamily/Winged helix DNA-binding domain"/>
    <property type="match status" value="1"/>
</dbReference>
<protein>
    <submittedName>
        <fullName evidence="2">Transcriptional regulator</fullName>
    </submittedName>
</protein>
<accession>A0A2P8R003</accession>
<keyword evidence="3" id="KW-1185">Reference proteome</keyword>
<dbReference type="PANTHER" id="PTHR24567:SF26">
    <property type="entry name" value="REGULATORY PROTEIN YEIL"/>
    <property type="match status" value="1"/>
</dbReference>
<dbReference type="SMART" id="SM00100">
    <property type="entry name" value="cNMP"/>
    <property type="match status" value="1"/>
</dbReference>
<dbReference type="SUPFAM" id="SSF46785">
    <property type="entry name" value="Winged helix' DNA-binding domain"/>
    <property type="match status" value="1"/>
</dbReference>
<dbReference type="OrthoDB" id="9815457at2"/>
<reference evidence="3" key="1">
    <citation type="submission" date="2017-10" db="EMBL/GenBank/DDBJ databases">
        <title>Campylobacter species from seals.</title>
        <authorList>
            <person name="Gilbert M.J."/>
            <person name="Zomer A.L."/>
            <person name="Timmerman A.J."/>
            <person name="Duim B."/>
            <person name="Wagenaar J.A."/>
        </authorList>
    </citation>
    <scope>NUCLEOTIDE SEQUENCE [LARGE SCALE GENOMIC DNA]</scope>
    <source>
        <strain evidence="3">17S00004-5</strain>
    </source>
</reference>
<dbReference type="Gene3D" id="2.60.120.10">
    <property type="entry name" value="Jelly Rolls"/>
    <property type="match status" value="1"/>
</dbReference>